<dbReference type="EMBL" id="PDNW01000026">
    <property type="protein sequence ID" value="PLC48133.1"/>
    <property type="molecule type" value="Genomic_DNA"/>
</dbReference>
<dbReference type="AlphaFoldDB" id="A0A2N4TZE1"/>
<evidence type="ECO:0000256" key="1">
    <source>
        <dbReference type="ARBA" id="ARBA00006987"/>
    </source>
</evidence>
<dbReference type="CDD" id="cd07012">
    <property type="entry name" value="PBP2_Bug_TTT"/>
    <property type="match status" value="1"/>
</dbReference>
<dbReference type="InterPro" id="IPR042100">
    <property type="entry name" value="Bug_dom1"/>
</dbReference>
<dbReference type="RefSeq" id="WP_102075650.1">
    <property type="nucleotide sequence ID" value="NZ_PDNW01000026.1"/>
</dbReference>
<dbReference type="PANTHER" id="PTHR42928">
    <property type="entry name" value="TRICARBOXYLATE-BINDING PROTEIN"/>
    <property type="match status" value="1"/>
</dbReference>
<dbReference type="OrthoDB" id="8678477at2"/>
<dbReference type="Gene3D" id="3.40.190.10">
    <property type="entry name" value="Periplasmic binding protein-like II"/>
    <property type="match status" value="1"/>
</dbReference>
<dbReference type="Gene3D" id="3.40.190.150">
    <property type="entry name" value="Bordetella uptake gene, domain 1"/>
    <property type="match status" value="1"/>
</dbReference>
<accession>A0A2N4TZE1</accession>
<protein>
    <submittedName>
        <fullName evidence="3">ABC transporter substrate-binding protein</fullName>
    </submittedName>
</protein>
<reference evidence="3 4" key="1">
    <citation type="submission" date="2017-10" db="EMBL/GenBank/DDBJ databases">
        <title>Two draft genome sequences of Pusillimonas sp. strains isolated from a nitrate- and radionuclide-contaminated groundwater in Russia.</title>
        <authorList>
            <person name="Grouzdev D.S."/>
            <person name="Tourova T.P."/>
            <person name="Goeva M.A."/>
            <person name="Babich T.L."/>
            <person name="Sokolova D.S."/>
            <person name="Abdullin R."/>
            <person name="Poltaraus A.B."/>
            <person name="Toshchakov S.V."/>
            <person name="Nazina T.N."/>
        </authorList>
    </citation>
    <scope>NUCLEOTIDE SEQUENCE [LARGE SCALE GENOMIC DNA]</scope>
    <source>
        <strain evidence="3 4">JR1/69-3-13</strain>
    </source>
</reference>
<organism evidence="3 4">
    <name type="scientific">Pollutimonas subterranea</name>
    <dbReference type="NCBI Taxonomy" id="2045210"/>
    <lineage>
        <taxon>Bacteria</taxon>
        <taxon>Pseudomonadati</taxon>
        <taxon>Pseudomonadota</taxon>
        <taxon>Betaproteobacteria</taxon>
        <taxon>Burkholderiales</taxon>
        <taxon>Alcaligenaceae</taxon>
        <taxon>Pollutimonas</taxon>
    </lineage>
</organism>
<dbReference type="InterPro" id="IPR005064">
    <property type="entry name" value="BUG"/>
</dbReference>
<evidence type="ECO:0000313" key="3">
    <source>
        <dbReference type="EMBL" id="PLC48133.1"/>
    </source>
</evidence>
<dbReference type="SUPFAM" id="SSF53850">
    <property type="entry name" value="Periplasmic binding protein-like II"/>
    <property type="match status" value="1"/>
</dbReference>
<dbReference type="Proteomes" id="UP000234190">
    <property type="component" value="Unassembled WGS sequence"/>
</dbReference>
<keyword evidence="4" id="KW-1185">Reference proteome</keyword>
<name>A0A2N4TZE1_9BURK</name>
<evidence type="ECO:0000256" key="2">
    <source>
        <dbReference type="SAM" id="SignalP"/>
    </source>
</evidence>
<keyword evidence="2" id="KW-0732">Signal</keyword>
<dbReference type="PANTHER" id="PTHR42928:SF5">
    <property type="entry name" value="BLR1237 PROTEIN"/>
    <property type="match status" value="1"/>
</dbReference>
<comment type="similarity">
    <text evidence="1">Belongs to the UPF0065 (bug) family.</text>
</comment>
<sequence>MKLFPTLNASPRVSAARSAKRVLGTSLLGLALCATSALAAYPEKPINLIVPFPAGSGTDAVGRIFADELGKMLGQTVIVENKPGANATIAANYVAKAKPDGYTLFVTTNTSHSAAPWLMKNVSYDPVKDFTPIARGGNLPFLLVTNPSRPYKTVKELVDYAKANPGNVTYATGNSTGIVAGGTLGAVAGIDILHIPYKGTPQALTDLVGGQVDFMFTDFTSGMPFVTSGRLHAMAVSTAKRSDLVPDLPSMEEAGVPNFDINSWNGYFGPAGMSPEIVKVLNTAINKIVNDPATKKRLADLGFDAFSGTPEEFSTFVQDQYVLWGDLIKAAKIAPQ</sequence>
<dbReference type="Pfam" id="PF03401">
    <property type="entry name" value="TctC"/>
    <property type="match status" value="1"/>
</dbReference>
<proteinExistence type="inferred from homology"/>
<feature type="chain" id="PRO_5014956766" evidence="2">
    <location>
        <begin position="40"/>
        <end position="336"/>
    </location>
</feature>
<dbReference type="PIRSF" id="PIRSF017082">
    <property type="entry name" value="YflP"/>
    <property type="match status" value="1"/>
</dbReference>
<gene>
    <name evidence="3" type="ORF">CR159_19620</name>
</gene>
<feature type="signal peptide" evidence="2">
    <location>
        <begin position="1"/>
        <end position="39"/>
    </location>
</feature>
<evidence type="ECO:0000313" key="4">
    <source>
        <dbReference type="Proteomes" id="UP000234190"/>
    </source>
</evidence>
<comment type="caution">
    <text evidence="3">The sequence shown here is derived from an EMBL/GenBank/DDBJ whole genome shotgun (WGS) entry which is preliminary data.</text>
</comment>